<protein>
    <submittedName>
        <fullName evidence="1">Uncharacterized protein</fullName>
    </submittedName>
</protein>
<feature type="non-terminal residue" evidence="1">
    <location>
        <position position="1"/>
    </location>
</feature>
<gene>
    <name evidence="1" type="ORF">YQE_05472</name>
</gene>
<proteinExistence type="predicted"/>
<dbReference type="HOGENOM" id="CLU_2374931_0_0_1"/>
<sequence>MAVRILQLCLVFAVGFPIGPVTDAIKATKEVNGIGTTQTYKWSICWAWTEFCRLRSTAGSRCIRCTNLLICFEEINPGSSGRCSQSVAYFPIVCT</sequence>
<reference evidence="1" key="1">
    <citation type="journal article" date="2013" name="Genome Biol.">
        <title>Draft genome of the mountain pine beetle, Dendroctonus ponderosae Hopkins, a major forest pest.</title>
        <authorList>
            <person name="Keeling C.I."/>
            <person name="Yuen M.M."/>
            <person name="Liao N.Y."/>
            <person name="Docking T.R."/>
            <person name="Chan S.K."/>
            <person name="Taylor G.A."/>
            <person name="Palmquist D.L."/>
            <person name="Jackman S.D."/>
            <person name="Nguyen A."/>
            <person name="Li M."/>
            <person name="Henderson H."/>
            <person name="Janes J.K."/>
            <person name="Zhao Y."/>
            <person name="Pandoh P."/>
            <person name="Moore R."/>
            <person name="Sperling F.A."/>
            <person name="Huber D.P."/>
            <person name="Birol I."/>
            <person name="Jones S.J."/>
            <person name="Bohlmann J."/>
        </authorList>
    </citation>
    <scope>NUCLEOTIDE SEQUENCE</scope>
</reference>
<dbReference type="EMBL" id="KB740925">
    <property type="protein sequence ID" value="ENN78035.1"/>
    <property type="molecule type" value="Genomic_DNA"/>
</dbReference>
<accession>N6U8P2</accession>
<name>N6U8P2_DENPD</name>
<organism evidence="1">
    <name type="scientific">Dendroctonus ponderosae</name>
    <name type="common">Mountain pine beetle</name>
    <dbReference type="NCBI Taxonomy" id="77166"/>
    <lineage>
        <taxon>Eukaryota</taxon>
        <taxon>Metazoa</taxon>
        <taxon>Ecdysozoa</taxon>
        <taxon>Arthropoda</taxon>
        <taxon>Hexapoda</taxon>
        <taxon>Insecta</taxon>
        <taxon>Pterygota</taxon>
        <taxon>Neoptera</taxon>
        <taxon>Endopterygota</taxon>
        <taxon>Coleoptera</taxon>
        <taxon>Polyphaga</taxon>
        <taxon>Cucujiformia</taxon>
        <taxon>Curculionidae</taxon>
        <taxon>Scolytinae</taxon>
        <taxon>Dendroctonus</taxon>
    </lineage>
</organism>
<dbReference type="AlphaFoldDB" id="N6U8P2"/>
<evidence type="ECO:0000313" key="1">
    <source>
        <dbReference type="EMBL" id="ENN78035.1"/>
    </source>
</evidence>